<sequence length="615" mass="69237">MGSPPPATPTPSRGASTAGTYSVHLHRRKREGLRRAARARSKMKLMYFLMDKEERRCKTDELQFEVSELEAVLEKEKRLNRVLHCSLQGRNVVCHCCLSAFVPTKIRVLLSELAIVEDEIFYLEKKVDDLRLRLRQERNWTQRCVLQQRQQQHRLQQNCRYSGGRREIDGGGQRLPMLTCRGSQDEGEALERGSKAASAGSSVSAQGEEVEQVRRTSHSFGNLNHPERKICLSSPNKLSEELVKLTVTIFHKINKTTDHASELGLSSVPKLNITSCIGSSRSLAPKSSSSSSDGTAPPFRSLKSRALPPRECASGDRETGGGCKRFVEFTRSSFDPSRGSSCLADIKNLRVLMSKLSTVDPSFLTNKQKLAFWLNIYNFCVMHAFLQHGLPPSPDKLLSLLNQASVNVGGTVLNVLSIEHLFLRHSPDQGNKELTEKRMMTEGERDLQLSYGLGYPEPNVVFALCRGSRSSPPVRANDFCPLSTVLGLDLTENEVQVRVYTAEEVSSELEAAKVEYLERCVRVVPAAGARRRKTKAASTIVLPKLLHWYMRCFADDVESLLEWVHSQLPRSTRALELKRAIRDLLLHRDRPPVPEKMVEIKPYDAEFCYLLPLVW</sequence>
<reference evidence="1" key="1">
    <citation type="submission" date="2021-05" db="EMBL/GenBank/DDBJ databases">
        <authorList>
            <person name="Scholz U."/>
            <person name="Mascher M."/>
            <person name="Fiebig A."/>
        </authorList>
    </citation>
    <scope>NUCLEOTIDE SEQUENCE [LARGE SCALE GENOMIC DNA]</scope>
</reference>
<dbReference type="EnsemblPlants" id="AVESA.00010b.r2.2CG0263680.3">
    <property type="protein sequence ID" value="AVESA.00010b.r2.2CG0263680.3.CDS"/>
    <property type="gene ID" value="AVESA.00010b.r2.2CG0263680"/>
</dbReference>
<reference evidence="1" key="2">
    <citation type="submission" date="2025-09" db="UniProtKB">
        <authorList>
            <consortium name="EnsemblPlants"/>
        </authorList>
    </citation>
    <scope>IDENTIFICATION</scope>
</reference>
<evidence type="ECO:0000313" key="2">
    <source>
        <dbReference type="Proteomes" id="UP001732700"/>
    </source>
</evidence>
<organism evidence="1 2">
    <name type="scientific">Avena sativa</name>
    <name type="common">Oat</name>
    <dbReference type="NCBI Taxonomy" id="4498"/>
    <lineage>
        <taxon>Eukaryota</taxon>
        <taxon>Viridiplantae</taxon>
        <taxon>Streptophyta</taxon>
        <taxon>Embryophyta</taxon>
        <taxon>Tracheophyta</taxon>
        <taxon>Spermatophyta</taxon>
        <taxon>Magnoliopsida</taxon>
        <taxon>Liliopsida</taxon>
        <taxon>Poales</taxon>
        <taxon>Poaceae</taxon>
        <taxon>BOP clade</taxon>
        <taxon>Pooideae</taxon>
        <taxon>Poodae</taxon>
        <taxon>Poeae</taxon>
        <taxon>Poeae Chloroplast Group 1 (Aveneae type)</taxon>
        <taxon>Aveninae</taxon>
        <taxon>Avena</taxon>
    </lineage>
</organism>
<evidence type="ECO:0000313" key="1">
    <source>
        <dbReference type="EnsemblPlants" id="AVESA.00010b.r2.2CG0263680.3.CDS"/>
    </source>
</evidence>
<dbReference type="Proteomes" id="UP001732700">
    <property type="component" value="Chromosome 2C"/>
</dbReference>
<proteinExistence type="predicted"/>
<accession>A0ACD5UJN5</accession>
<name>A0ACD5UJN5_AVESA</name>
<protein>
    <submittedName>
        <fullName evidence="1">Uncharacterized protein</fullName>
    </submittedName>
</protein>
<keyword evidence="2" id="KW-1185">Reference proteome</keyword>